<dbReference type="SUPFAM" id="SSF52833">
    <property type="entry name" value="Thioredoxin-like"/>
    <property type="match status" value="1"/>
</dbReference>
<dbReference type="InterPro" id="IPR040079">
    <property type="entry name" value="Glutathione_S-Trfase"/>
</dbReference>
<dbReference type="SUPFAM" id="SSF47616">
    <property type="entry name" value="GST C-terminal domain-like"/>
    <property type="match status" value="1"/>
</dbReference>
<dbReference type="GO" id="GO:0016853">
    <property type="term" value="F:isomerase activity"/>
    <property type="evidence" value="ECO:0007669"/>
    <property type="project" value="UniProtKB-KW"/>
</dbReference>
<dbReference type="VEuPathDB" id="FungiDB:ATCC64974_31700"/>
<dbReference type="InterPro" id="IPR036282">
    <property type="entry name" value="Glutathione-S-Trfase_C_sf"/>
</dbReference>
<dbReference type="Gene3D" id="1.20.1050.10">
    <property type="match status" value="1"/>
</dbReference>
<dbReference type="PROSITE" id="PS50404">
    <property type="entry name" value="GST_NTER"/>
    <property type="match status" value="1"/>
</dbReference>
<dbReference type="OrthoDB" id="4453903at2759"/>
<dbReference type="InterPro" id="IPR029045">
    <property type="entry name" value="ClpP/crotonase-like_dom_sf"/>
</dbReference>
<dbReference type="GO" id="GO:0043295">
    <property type="term" value="F:glutathione binding"/>
    <property type="evidence" value="ECO:0007669"/>
    <property type="project" value="TreeGrafter"/>
</dbReference>
<dbReference type="FunFam" id="3.40.30.10:FF:000016">
    <property type="entry name" value="Glutathione S-transferase F2"/>
    <property type="match status" value="1"/>
</dbReference>
<dbReference type="GO" id="GO:0004364">
    <property type="term" value="F:glutathione transferase activity"/>
    <property type="evidence" value="ECO:0007669"/>
    <property type="project" value="UniProtKB-EC"/>
</dbReference>
<dbReference type="EMBL" id="BCMY01000007">
    <property type="protein sequence ID" value="GAQ42256.1"/>
    <property type="molecule type" value="Genomic_DNA"/>
</dbReference>
<dbReference type="InterPro" id="IPR004045">
    <property type="entry name" value="Glutathione_S-Trfase_N"/>
</dbReference>
<dbReference type="EC" id="2.5.1.18" evidence="1"/>
<dbReference type="SFLD" id="SFLDS00019">
    <property type="entry name" value="Glutathione_Transferase_(cytos"/>
    <property type="match status" value="1"/>
</dbReference>
<dbReference type="InterPro" id="IPR036249">
    <property type="entry name" value="Thioredoxin-like_sf"/>
</dbReference>
<evidence type="ECO:0000313" key="4">
    <source>
        <dbReference type="EMBL" id="GAQ42256.1"/>
    </source>
</evidence>
<accession>A0A100IJ92</accession>
<dbReference type="VEuPathDB" id="FungiDB:ASPNIDRAFT2_1183857"/>
<dbReference type="InterPro" id="IPR001753">
    <property type="entry name" value="Enoyl-CoA_hydra/iso"/>
</dbReference>
<keyword evidence="2" id="KW-0808">Transferase</keyword>
<reference evidence="5" key="1">
    <citation type="journal article" date="2016" name="Genome Announc.">
        <title>Draft genome sequence of Aspergillus niger strain An76.</title>
        <authorList>
            <person name="Gong W."/>
            <person name="Cheng Z."/>
            <person name="Zhang H."/>
            <person name="Liu L."/>
            <person name="Gao P."/>
            <person name="Wang L."/>
        </authorList>
    </citation>
    <scope>NUCLEOTIDE SEQUENCE [LARGE SCALE GENOMIC DNA]</scope>
    <source>
        <strain evidence="5">An76</strain>
    </source>
</reference>
<dbReference type="GO" id="GO:0005737">
    <property type="term" value="C:cytoplasm"/>
    <property type="evidence" value="ECO:0007669"/>
    <property type="project" value="TreeGrafter"/>
</dbReference>
<dbReference type="Pfam" id="PF02798">
    <property type="entry name" value="GST_N"/>
    <property type="match status" value="1"/>
</dbReference>
<dbReference type="VEuPathDB" id="FungiDB:An07g00520"/>
<name>A0A100IJ92_ASPNG</name>
<dbReference type="CDD" id="cd06558">
    <property type="entry name" value="crotonase-like"/>
    <property type="match status" value="1"/>
</dbReference>
<feature type="domain" description="GST N-terminal" evidence="3">
    <location>
        <begin position="69"/>
        <end position="151"/>
    </location>
</feature>
<dbReference type="AlphaFoldDB" id="A0A100IJ92"/>
<dbReference type="GO" id="GO:0006749">
    <property type="term" value="P:glutathione metabolic process"/>
    <property type="evidence" value="ECO:0007669"/>
    <property type="project" value="TreeGrafter"/>
</dbReference>
<dbReference type="Gene3D" id="3.40.30.10">
    <property type="entry name" value="Glutaredoxin"/>
    <property type="match status" value="1"/>
</dbReference>
<evidence type="ECO:0000313" key="5">
    <source>
        <dbReference type="Proteomes" id="UP000068243"/>
    </source>
</evidence>
<proteinExistence type="predicted"/>
<evidence type="ECO:0000256" key="1">
    <source>
        <dbReference type="ARBA" id="ARBA00012452"/>
    </source>
</evidence>
<sequence length="411" mass="45728">MALDMAEKMVCIAAGMPSTSGMPVIVEPSRAGSRRQIYMSFSTIDYGNFNRPGHFLSNETLAFPCKMPLTPKVYGSVSSTCTQRVLIVLEELEIDYELIPINMRAGEHKGPSYLSEHNPFGYIPAYQDKDVKIFESRAICHYLAAKSGGHLVPPSNPLKVAEFQQAASVEYSYFDPPMKQLAYESLFKSMMGHGEPDTSLVSLYKDQIRKCLDYYEGILEKQDYLGGTLPKLVNNNINVARAFYSHSKILVTALNGPVIGLSATLISHSDFIYTVSNTWLMTPFTSLGLMAEGGSSVTFIQQMDQRKANEALLLGRKIPVSKLAQIGFVNKVFENKDNFRKQVMGYLQQTFGEHLVPSSLLGTKALIRRRLIQEQDKQAPLEMFGGLDRFCQGIPQAKMGEALSKSKASRL</sequence>
<dbReference type="SFLD" id="SFLDG00358">
    <property type="entry name" value="Main_(cytGST)"/>
    <property type="match status" value="1"/>
</dbReference>
<dbReference type="SUPFAM" id="SSF52096">
    <property type="entry name" value="ClpP/crotonase"/>
    <property type="match status" value="1"/>
</dbReference>
<dbReference type="VEuPathDB" id="FungiDB:ASPNIDRAFT2_1163716"/>
<evidence type="ECO:0000259" key="3">
    <source>
        <dbReference type="PROSITE" id="PS50404"/>
    </source>
</evidence>
<dbReference type="CDD" id="cd03053">
    <property type="entry name" value="GST_N_Phi"/>
    <property type="match status" value="1"/>
</dbReference>
<gene>
    <name evidence="4" type="ORF">ABL_04917</name>
</gene>
<dbReference type="Pfam" id="PF00378">
    <property type="entry name" value="ECH_1"/>
    <property type="match status" value="1"/>
</dbReference>
<dbReference type="PANTHER" id="PTHR43900">
    <property type="entry name" value="GLUTATHIONE S-TRANSFERASE RHO"/>
    <property type="match status" value="1"/>
</dbReference>
<evidence type="ECO:0000256" key="2">
    <source>
        <dbReference type="ARBA" id="ARBA00022679"/>
    </source>
</evidence>
<protein>
    <recommendedName>
        <fullName evidence="1">glutathione transferase</fullName>
        <ecNumber evidence="1">2.5.1.18</ecNumber>
    </recommendedName>
</protein>
<dbReference type="VEuPathDB" id="FungiDB:M747DRAFT_335399"/>
<dbReference type="Proteomes" id="UP000068243">
    <property type="component" value="Unassembled WGS sequence"/>
</dbReference>
<dbReference type="VEuPathDB" id="FungiDB:An16g02290"/>
<dbReference type="VEuPathDB" id="FungiDB:M747DRAFT_283490"/>
<comment type="caution">
    <text evidence="4">The sequence shown here is derived from an EMBL/GenBank/DDBJ whole genome shotgun (WGS) entry which is preliminary data.</text>
</comment>
<keyword evidence="4" id="KW-0413">Isomerase</keyword>
<dbReference type="VEuPathDB" id="FungiDB:ATCC64974_43430"/>
<organism evidence="4 5">
    <name type="scientific">Aspergillus niger</name>
    <dbReference type="NCBI Taxonomy" id="5061"/>
    <lineage>
        <taxon>Eukaryota</taxon>
        <taxon>Fungi</taxon>
        <taxon>Dikarya</taxon>
        <taxon>Ascomycota</taxon>
        <taxon>Pezizomycotina</taxon>
        <taxon>Eurotiomycetes</taxon>
        <taxon>Eurotiomycetidae</taxon>
        <taxon>Eurotiales</taxon>
        <taxon>Aspergillaceae</taxon>
        <taxon>Aspergillus</taxon>
        <taxon>Aspergillus subgen. Circumdati</taxon>
    </lineage>
</organism>
<dbReference type="PANTHER" id="PTHR43900:SF3">
    <property type="entry name" value="GLUTATHIONE S-TRANSFERASE RHO"/>
    <property type="match status" value="1"/>
</dbReference>
<dbReference type="Gene3D" id="3.90.226.20">
    <property type="match status" value="1"/>
</dbReference>